<evidence type="ECO:0000313" key="3">
    <source>
        <dbReference type="Proteomes" id="UP001491310"/>
    </source>
</evidence>
<evidence type="ECO:0000313" key="2">
    <source>
        <dbReference type="EMBL" id="KAK9906533.1"/>
    </source>
</evidence>
<sequence>MAAGRLQGFCAVGPSAAKTNALRAFITAPSAALRCSQGLRTVQTRCCASDSDNSSHEAQSSGSNRPDPIDEEWKVMRRRYNSLDSGSPSTSGRGGYNTYPTSHPSWPPLNQFGYEESWDLSDDGGYTPFPVNLPSGEGAEGHGMELGQMSAGLHLSDSKEIWGKMGQVFVLLFGVGEAETEGIYSLRAMSREEGLPQDTIVAFEDLEDAERYCTLLQATMPHVPNVMPIEPKELLEFCSDAGYNCRLEPRGSWFTPPDYNVGMTDWERSLRLREGCWSVLERDPERRALGEGSAAATQEPGQQPQQLPFHYLSGHYHNNAGAYFSTDYELEELKARLERLLPEE</sequence>
<accession>A0ABR2YJK1</accession>
<protein>
    <submittedName>
        <fullName evidence="2">Uncharacterized protein</fullName>
    </submittedName>
</protein>
<name>A0ABR2YJK1_9CHLO</name>
<comment type="caution">
    <text evidence="2">The sequence shown here is derived from an EMBL/GenBank/DDBJ whole genome shotgun (WGS) entry which is preliminary data.</text>
</comment>
<feature type="compositionally biased region" description="Polar residues" evidence="1">
    <location>
        <begin position="82"/>
        <end position="91"/>
    </location>
</feature>
<dbReference type="Proteomes" id="UP001491310">
    <property type="component" value="Unassembled WGS sequence"/>
</dbReference>
<evidence type="ECO:0000256" key="1">
    <source>
        <dbReference type="SAM" id="MobiDB-lite"/>
    </source>
</evidence>
<reference evidence="2 3" key="1">
    <citation type="journal article" date="2024" name="Nat. Commun.">
        <title>Phylogenomics reveals the evolutionary origins of lichenization in chlorophyte algae.</title>
        <authorList>
            <person name="Puginier C."/>
            <person name="Libourel C."/>
            <person name="Otte J."/>
            <person name="Skaloud P."/>
            <person name="Haon M."/>
            <person name="Grisel S."/>
            <person name="Petersen M."/>
            <person name="Berrin J.G."/>
            <person name="Delaux P.M."/>
            <person name="Dal Grande F."/>
            <person name="Keller J."/>
        </authorList>
    </citation>
    <scope>NUCLEOTIDE SEQUENCE [LARGE SCALE GENOMIC DNA]</scope>
    <source>
        <strain evidence="2 3">SAG 216-7</strain>
    </source>
</reference>
<feature type="compositionally biased region" description="Polar residues" evidence="1">
    <location>
        <begin position="48"/>
        <end position="64"/>
    </location>
</feature>
<proteinExistence type="predicted"/>
<feature type="region of interest" description="Disordered" evidence="1">
    <location>
        <begin position="48"/>
        <end position="102"/>
    </location>
</feature>
<dbReference type="Pfam" id="PF11360">
    <property type="entry name" value="DUF3110"/>
    <property type="match status" value="1"/>
</dbReference>
<dbReference type="EMBL" id="JALJOT010000010">
    <property type="protein sequence ID" value="KAK9906533.1"/>
    <property type="molecule type" value="Genomic_DNA"/>
</dbReference>
<dbReference type="InterPro" id="IPR021503">
    <property type="entry name" value="DUF3110"/>
</dbReference>
<gene>
    <name evidence="2" type="ORF">WJX75_003393</name>
</gene>
<organism evidence="2 3">
    <name type="scientific">Coccomyxa subellipsoidea</name>
    <dbReference type="NCBI Taxonomy" id="248742"/>
    <lineage>
        <taxon>Eukaryota</taxon>
        <taxon>Viridiplantae</taxon>
        <taxon>Chlorophyta</taxon>
        <taxon>core chlorophytes</taxon>
        <taxon>Trebouxiophyceae</taxon>
        <taxon>Trebouxiophyceae incertae sedis</taxon>
        <taxon>Coccomyxaceae</taxon>
        <taxon>Coccomyxa</taxon>
    </lineage>
</organism>
<keyword evidence="3" id="KW-1185">Reference proteome</keyword>